<dbReference type="EMBL" id="MU151194">
    <property type="protein sequence ID" value="KAF9447558.1"/>
    <property type="molecule type" value="Genomic_DNA"/>
</dbReference>
<dbReference type="PANTHER" id="PTHR38123:SF1">
    <property type="entry name" value="HYDROPHOBIC SURFACE BINDING PROTEIN"/>
    <property type="match status" value="1"/>
</dbReference>
<dbReference type="AlphaFoldDB" id="A0A9P5X9Z1"/>
<dbReference type="OrthoDB" id="3485059at2759"/>
<dbReference type="InterPro" id="IPR021054">
    <property type="entry name" value="Cell_wall_mannoprotein_1"/>
</dbReference>
<keyword evidence="1" id="KW-0732">Signal</keyword>
<accession>A0A9P5X9Z1</accession>
<reference evidence="2" key="1">
    <citation type="submission" date="2020-11" db="EMBL/GenBank/DDBJ databases">
        <authorList>
            <consortium name="DOE Joint Genome Institute"/>
            <person name="Ahrendt S."/>
            <person name="Riley R."/>
            <person name="Andreopoulos W."/>
            <person name="Labutti K."/>
            <person name="Pangilinan J."/>
            <person name="Ruiz-Duenas F.J."/>
            <person name="Barrasa J.M."/>
            <person name="Sanchez-Garcia M."/>
            <person name="Camarero S."/>
            <person name="Miyauchi S."/>
            <person name="Serrano A."/>
            <person name="Linde D."/>
            <person name="Babiker R."/>
            <person name="Drula E."/>
            <person name="Ayuso-Fernandez I."/>
            <person name="Pacheco R."/>
            <person name="Padilla G."/>
            <person name="Ferreira P."/>
            <person name="Barriuso J."/>
            <person name="Kellner H."/>
            <person name="Castanera R."/>
            <person name="Alfaro M."/>
            <person name="Ramirez L."/>
            <person name="Pisabarro A.G."/>
            <person name="Kuo A."/>
            <person name="Tritt A."/>
            <person name="Lipzen A."/>
            <person name="He G."/>
            <person name="Yan M."/>
            <person name="Ng V."/>
            <person name="Cullen D."/>
            <person name="Martin F."/>
            <person name="Rosso M.-N."/>
            <person name="Henrissat B."/>
            <person name="Hibbett D."/>
            <person name="Martinez A.T."/>
            <person name="Grigoriev I.V."/>
        </authorList>
    </citation>
    <scope>NUCLEOTIDE SEQUENCE</scope>
    <source>
        <strain evidence="2">MF-IS2</strain>
    </source>
</reference>
<sequence length="178" mass="18290">MQFKFLLYLASAYAVVFASTTQDVLDGLAAVQSSAATLDNAINAFSNSGGSLPAALAIHSSVETTKSIIDKATGVAGAVNPRPVSVADWNLIYGIVNDINPIVKDALVVVAAQKPILDALPLDGVPGLVLQDLQNLYTSTVTLENALIGLTPSEMLDKANGAKSEIEAAFAAATAAFS</sequence>
<gene>
    <name evidence="2" type="ORF">P691DRAFT_731241</name>
</gene>
<dbReference type="GO" id="GO:0005576">
    <property type="term" value="C:extracellular region"/>
    <property type="evidence" value="ECO:0007669"/>
    <property type="project" value="TreeGrafter"/>
</dbReference>
<feature type="chain" id="PRO_5040287039" evidence="1">
    <location>
        <begin position="19"/>
        <end position="178"/>
    </location>
</feature>
<protein>
    <submittedName>
        <fullName evidence="2">Uncharacterized protein</fullName>
    </submittedName>
</protein>
<dbReference type="Gene3D" id="1.20.1280.140">
    <property type="match status" value="1"/>
</dbReference>
<evidence type="ECO:0000313" key="2">
    <source>
        <dbReference type="EMBL" id="KAF9447558.1"/>
    </source>
</evidence>
<comment type="caution">
    <text evidence="2">The sequence shown here is derived from an EMBL/GenBank/DDBJ whole genome shotgun (WGS) entry which is preliminary data.</text>
</comment>
<proteinExistence type="predicted"/>
<evidence type="ECO:0000256" key="1">
    <source>
        <dbReference type="SAM" id="SignalP"/>
    </source>
</evidence>
<evidence type="ECO:0000313" key="3">
    <source>
        <dbReference type="Proteomes" id="UP000807342"/>
    </source>
</evidence>
<organism evidence="2 3">
    <name type="scientific">Macrolepiota fuliginosa MF-IS2</name>
    <dbReference type="NCBI Taxonomy" id="1400762"/>
    <lineage>
        <taxon>Eukaryota</taxon>
        <taxon>Fungi</taxon>
        <taxon>Dikarya</taxon>
        <taxon>Basidiomycota</taxon>
        <taxon>Agaricomycotina</taxon>
        <taxon>Agaricomycetes</taxon>
        <taxon>Agaricomycetidae</taxon>
        <taxon>Agaricales</taxon>
        <taxon>Agaricineae</taxon>
        <taxon>Agaricaceae</taxon>
        <taxon>Macrolepiota</taxon>
    </lineage>
</organism>
<dbReference type="PANTHER" id="PTHR38123">
    <property type="entry name" value="CELL WALL SERINE-THREONINE-RICH GALACTOMANNOPROTEIN MP1 (AFU_ORTHOLOGUE AFUA_4G03240)"/>
    <property type="match status" value="1"/>
</dbReference>
<feature type="signal peptide" evidence="1">
    <location>
        <begin position="1"/>
        <end position="18"/>
    </location>
</feature>
<keyword evidence="3" id="KW-1185">Reference proteome</keyword>
<dbReference type="Proteomes" id="UP000807342">
    <property type="component" value="Unassembled WGS sequence"/>
</dbReference>
<name>A0A9P5X9Z1_9AGAR</name>
<dbReference type="Pfam" id="PF12296">
    <property type="entry name" value="HsbA"/>
    <property type="match status" value="1"/>
</dbReference>